<sequence length="35" mass="4007">MYLEVWPVGGAKEMDRLTPRCLDTFDCPLSMCQIS</sequence>
<dbReference type="EMBL" id="GBXM01025778">
    <property type="protein sequence ID" value="JAH82799.1"/>
    <property type="molecule type" value="Transcribed_RNA"/>
</dbReference>
<dbReference type="AlphaFoldDB" id="A0A0E9VXD7"/>
<organism evidence="1">
    <name type="scientific">Anguilla anguilla</name>
    <name type="common">European freshwater eel</name>
    <name type="synonym">Muraena anguilla</name>
    <dbReference type="NCBI Taxonomy" id="7936"/>
    <lineage>
        <taxon>Eukaryota</taxon>
        <taxon>Metazoa</taxon>
        <taxon>Chordata</taxon>
        <taxon>Craniata</taxon>
        <taxon>Vertebrata</taxon>
        <taxon>Euteleostomi</taxon>
        <taxon>Actinopterygii</taxon>
        <taxon>Neopterygii</taxon>
        <taxon>Teleostei</taxon>
        <taxon>Anguilliformes</taxon>
        <taxon>Anguillidae</taxon>
        <taxon>Anguilla</taxon>
    </lineage>
</organism>
<proteinExistence type="predicted"/>
<reference evidence="1" key="2">
    <citation type="journal article" date="2015" name="Fish Shellfish Immunol.">
        <title>Early steps in the European eel (Anguilla anguilla)-Vibrio vulnificus interaction in the gills: Role of the RtxA13 toxin.</title>
        <authorList>
            <person name="Callol A."/>
            <person name="Pajuelo D."/>
            <person name="Ebbesson L."/>
            <person name="Teles M."/>
            <person name="MacKenzie S."/>
            <person name="Amaro C."/>
        </authorList>
    </citation>
    <scope>NUCLEOTIDE SEQUENCE</scope>
</reference>
<evidence type="ECO:0000313" key="1">
    <source>
        <dbReference type="EMBL" id="JAH82799.1"/>
    </source>
</evidence>
<reference evidence="1" key="1">
    <citation type="submission" date="2014-11" db="EMBL/GenBank/DDBJ databases">
        <authorList>
            <person name="Amaro Gonzalez C."/>
        </authorList>
    </citation>
    <scope>NUCLEOTIDE SEQUENCE</scope>
</reference>
<name>A0A0E9VXD7_ANGAN</name>
<protein>
    <submittedName>
        <fullName evidence="1">Uncharacterized protein</fullName>
    </submittedName>
</protein>
<accession>A0A0E9VXD7</accession>